<proteinExistence type="inferred from homology"/>
<dbReference type="InterPro" id="IPR004839">
    <property type="entry name" value="Aminotransferase_I/II_large"/>
</dbReference>
<keyword evidence="7 9" id="KW-0663">Pyridoxal phosphate</keyword>
<keyword evidence="5 9" id="KW-0028">Amino-acid biosynthesis</keyword>
<feature type="modified residue" description="N6-(pyridoxal phosphate)lysine" evidence="9">
    <location>
        <position position="211"/>
    </location>
</feature>
<comment type="pathway">
    <text evidence="9">Amino-acid biosynthesis; L-histidine biosynthesis; L-histidine from 5-phospho-alpha-D-ribose 1-diphosphate: step 7/9.</text>
</comment>
<evidence type="ECO:0000256" key="7">
    <source>
        <dbReference type="ARBA" id="ARBA00022898"/>
    </source>
</evidence>
<accession>A0A2W1JNY7</accession>
<dbReference type="PANTHER" id="PTHR42885:SF2">
    <property type="entry name" value="HISTIDINOL-PHOSPHATE AMINOTRANSFERASE"/>
    <property type="match status" value="1"/>
</dbReference>
<dbReference type="AlphaFoldDB" id="A0A2W1JNY7"/>
<dbReference type="HAMAP" id="MF_01023">
    <property type="entry name" value="HisC_aminotrans_2"/>
    <property type="match status" value="1"/>
</dbReference>
<dbReference type="InterPro" id="IPR015421">
    <property type="entry name" value="PyrdxlP-dep_Trfase_major"/>
</dbReference>
<organism evidence="11 12">
    <name type="scientific">Acaryochloris thomasi RCC1774</name>
    <dbReference type="NCBI Taxonomy" id="1764569"/>
    <lineage>
        <taxon>Bacteria</taxon>
        <taxon>Bacillati</taxon>
        <taxon>Cyanobacteriota</taxon>
        <taxon>Cyanophyceae</taxon>
        <taxon>Acaryochloridales</taxon>
        <taxon>Acaryochloridaceae</taxon>
        <taxon>Acaryochloris</taxon>
        <taxon>Acaryochloris thomasi</taxon>
    </lineage>
</organism>
<comment type="similarity">
    <text evidence="2 9">Belongs to the class-II pyridoxal-phosphate-dependent aminotransferase family. Histidinol-phosphate aminotransferase subfamily.</text>
</comment>
<dbReference type="Pfam" id="PF00155">
    <property type="entry name" value="Aminotran_1_2"/>
    <property type="match status" value="1"/>
</dbReference>
<evidence type="ECO:0000256" key="1">
    <source>
        <dbReference type="ARBA" id="ARBA00001933"/>
    </source>
</evidence>
<comment type="subunit">
    <text evidence="3 9">Homodimer.</text>
</comment>
<keyword evidence="6 9" id="KW-0808">Transferase</keyword>
<dbReference type="Gene3D" id="3.90.1150.10">
    <property type="entry name" value="Aspartate Aminotransferase, domain 1"/>
    <property type="match status" value="1"/>
</dbReference>
<keyword evidence="12" id="KW-1185">Reference proteome</keyword>
<dbReference type="InterPro" id="IPR015424">
    <property type="entry name" value="PyrdxlP-dep_Trfase"/>
</dbReference>
<dbReference type="UniPathway" id="UPA00031">
    <property type="reaction ID" value="UER00012"/>
</dbReference>
<comment type="catalytic activity">
    <reaction evidence="9">
        <text>L-histidinol phosphate + 2-oxoglutarate = 3-(imidazol-4-yl)-2-oxopropyl phosphate + L-glutamate</text>
        <dbReference type="Rhea" id="RHEA:23744"/>
        <dbReference type="ChEBI" id="CHEBI:16810"/>
        <dbReference type="ChEBI" id="CHEBI:29985"/>
        <dbReference type="ChEBI" id="CHEBI:57766"/>
        <dbReference type="ChEBI" id="CHEBI:57980"/>
        <dbReference type="EC" id="2.6.1.9"/>
    </reaction>
</comment>
<dbReference type="RefSeq" id="WP_110988491.1">
    <property type="nucleotide sequence ID" value="NZ_CAWNWM010000024.1"/>
</dbReference>
<evidence type="ECO:0000256" key="8">
    <source>
        <dbReference type="ARBA" id="ARBA00023102"/>
    </source>
</evidence>
<reference evidence="11 12" key="1">
    <citation type="journal article" date="2018" name="Sci. Rep.">
        <title>A novel species of the marine cyanobacterium Acaryochloris with a unique pigment content and lifestyle.</title>
        <authorList>
            <person name="Partensky F."/>
            <person name="Six C."/>
            <person name="Ratin M."/>
            <person name="Garczarek L."/>
            <person name="Vaulot D."/>
            <person name="Probert I."/>
            <person name="Calteau A."/>
            <person name="Gourvil P."/>
            <person name="Marie D."/>
            <person name="Grebert T."/>
            <person name="Bouchier C."/>
            <person name="Le Panse S."/>
            <person name="Gachenot M."/>
            <person name="Rodriguez F."/>
            <person name="Garrido J.L."/>
        </authorList>
    </citation>
    <scope>NUCLEOTIDE SEQUENCE [LARGE SCALE GENOMIC DNA]</scope>
    <source>
        <strain evidence="11 12">RCC1774</strain>
    </source>
</reference>
<dbReference type="OrthoDB" id="9813612at2"/>
<dbReference type="GO" id="GO:0000105">
    <property type="term" value="P:L-histidine biosynthetic process"/>
    <property type="evidence" value="ECO:0007669"/>
    <property type="project" value="UniProtKB-UniRule"/>
</dbReference>
<evidence type="ECO:0000256" key="3">
    <source>
        <dbReference type="ARBA" id="ARBA00011738"/>
    </source>
</evidence>
<dbReference type="Gene3D" id="3.40.640.10">
    <property type="entry name" value="Type I PLP-dependent aspartate aminotransferase-like (Major domain)"/>
    <property type="match status" value="1"/>
</dbReference>
<evidence type="ECO:0000259" key="10">
    <source>
        <dbReference type="Pfam" id="PF00155"/>
    </source>
</evidence>
<evidence type="ECO:0000256" key="2">
    <source>
        <dbReference type="ARBA" id="ARBA00007970"/>
    </source>
</evidence>
<comment type="caution">
    <text evidence="11">The sequence shown here is derived from an EMBL/GenBank/DDBJ whole genome shotgun (WGS) entry which is preliminary data.</text>
</comment>
<keyword evidence="8 9" id="KW-0368">Histidine biosynthesis</keyword>
<dbReference type="NCBIfam" id="TIGR01141">
    <property type="entry name" value="hisC"/>
    <property type="match status" value="1"/>
</dbReference>
<evidence type="ECO:0000256" key="4">
    <source>
        <dbReference type="ARBA" id="ARBA00022576"/>
    </source>
</evidence>
<feature type="domain" description="Aminotransferase class I/classII large" evidence="10">
    <location>
        <begin position="26"/>
        <end position="344"/>
    </location>
</feature>
<dbReference type="SUPFAM" id="SSF53383">
    <property type="entry name" value="PLP-dependent transferases"/>
    <property type="match status" value="1"/>
</dbReference>
<comment type="cofactor">
    <cofactor evidence="1 9">
        <name>pyridoxal 5'-phosphate</name>
        <dbReference type="ChEBI" id="CHEBI:597326"/>
    </cofactor>
</comment>
<dbReference type="CDD" id="cd00609">
    <property type="entry name" value="AAT_like"/>
    <property type="match status" value="1"/>
</dbReference>
<evidence type="ECO:0000256" key="5">
    <source>
        <dbReference type="ARBA" id="ARBA00022605"/>
    </source>
</evidence>
<evidence type="ECO:0000256" key="9">
    <source>
        <dbReference type="HAMAP-Rule" id="MF_01023"/>
    </source>
</evidence>
<dbReference type="GO" id="GO:0004400">
    <property type="term" value="F:histidinol-phosphate transaminase activity"/>
    <property type="evidence" value="ECO:0007669"/>
    <property type="project" value="UniProtKB-UniRule"/>
</dbReference>
<dbReference type="PROSITE" id="PS00599">
    <property type="entry name" value="AA_TRANSFER_CLASS_2"/>
    <property type="match status" value="1"/>
</dbReference>
<dbReference type="PANTHER" id="PTHR42885">
    <property type="entry name" value="HISTIDINOL-PHOSPHATE AMINOTRANSFERASE-RELATED"/>
    <property type="match status" value="1"/>
</dbReference>
<dbReference type="EC" id="2.6.1.9" evidence="9"/>
<dbReference type="InterPro" id="IPR005861">
    <property type="entry name" value="HisP_aminotrans"/>
</dbReference>
<evidence type="ECO:0000256" key="6">
    <source>
        <dbReference type="ARBA" id="ARBA00022679"/>
    </source>
</evidence>
<sequence length="355" mass="39291">MTPFLRPHLQTIPGYTPGEQPPPGSTVIKLNTNENPYPPSDRVFEALQNIDGELLRRYPDASARMFREAAGTVFDISPDWITVANGSDDLLSIIMRAFVDANSKVVYPMPTYVLYRTLAQLQGVQPCEIPYDESFNLPISQLATADGAVTLVASPNSPSGTAIPIEQLEKLAVQVSGVLVIDEAYVDFAESSALALVRDHDHVIVLRTLSKGYSLAGLRLGFAIANPQIIQDLNKVKDSYCVDAIATLLGTAAIQDQDHKNRNAERVKRSRGTLAHDLEQLGFRVWPSQTNFLLIQHPDAKALELQQWLKQRNILVRHFNLPSVVDKLRITVGTDEQNAVLCQHFTHYLSALKSS</sequence>
<gene>
    <name evidence="11" type="primary">hisC_4</name>
    <name evidence="9" type="synonym">hisC</name>
    <name evidence="11" type="ORF">C1752_08618</name>
</gene>
<dbReference type="GO" id="GO:0030170">
    <property type="term" value="F:pyridoxal phosphate binding"/>
    <property type="evidence" value="ECO:0007669"/>
    <property type="project" value="InterPro"/>
</dbReference>
<dbReference type="InterPro" id="IPR015422">
    <property type="entry name" value="PyrdxlP-dep_Trfase_small"/>
</dbReference>
<keyword evidence="4 9" id="KW-0032">Aminotransferase</keyword>
<protein>
    <recommendedName>
        <fullName evidence="9">Histidinol-phosphate aminotransferase</fullName>
        <ecNumber evidence="9">2.6.1.9</ecNumber>
    </recommendedName>
    <alternativeName>
        <fullName evidence="9">Imidazole acetol-phosphate transaminase</fullName>
    </alternativeName>
</protein>
<evidence type="ECO:0000313" key="12">
    <source>
        <dbReference type="Proteomes" id="UP000248857"/>
    </source>
</evidence>
<dbReference type="InterPro" id="IPR001917">
    <property type="entry name" value="Aminotrans_II_pyridoxalP_BS"/>
</dbReference>
<evidence type="ECO:0000313" key="11">
    <source>
        <dbReference type="EMBL" id="PZD70961.1"/>
    </source>
</evidence>
<dbReference type="Proteomes" id="UP000248857">
    <property type="component" value="Unassembled WGS sequence"/>
</dbReference>
<dbReference type="EMBL" id="PQWO01000024">
    <property type="protein sequence ID" value="PZD70961.1"/>
    <property type="molecule type" value="Genomic_DNA"/>
</dbReference>
<name>A0A2W1JNY7_9CYAN</name>